<comment type="caution">
    <text evidence="3">The sequence shown here is derived from an EMBL/GenBank/DDBJ whole genome shotgun (WGS) entry which is preliminary data.</text>
</comment>
<keyword evidence="4" id="KW-1185">Reference proteome</keyword>
<dbReference type="InterPro" id="IPR002347">
    <property type="entry name" value="SDR_fam"/>
</dbReference>
<proteinExistence type="inferred from homology"/>
<dbReference type="SUPFAM" id="SSF51735">
    <property type="entry name" value="NAD(P)-binding Rossmann-fold domains"/>
    <property type="match status" value="1"/>
</dbReference>
<accession>A0ABW4N8P5</accession>
<comment type="similarity">
    <text evidence="1 2">Belongs to the short-chain dehydrogenases/reductases (SDR) family.</text>
</comment>
<sequence>MNGRKIAITGAFGVLGQAVAKAAADQGGQLALIDIAPSGPAPEGAFVRGGVDLTDPAAAKAAFDEIAQRLGGLDVLVNVAGGFVWQTLEEGDVSAFDRLYALNTKTCVNASRAALPHIKASSAGRIVNVGAHGAVKAAAGMGAYAASKAGVHRVTEALAEELKGTGVTVNAVLPSIIDTPTNRADMPKAKFDTWVKPEELAAVILFLASEQASAVTGALIPVVGRV</sequence>
<evidence type="ECO:0000256" key="2">
    <source>
        <dbReference type="RuleBase" id="RU000363"/>
    </source>
</evidence>
<protein>
    <submittedName>
        <fullName evidence="3">SDR family NAD(P)-dependent oxidoreductase</fullName>
    </submittedName>
</protein>
<dbReference type="PRINTS" id="PR00080">
    <property type="entry name" value="SDRFAMILY"/>
</dbReference>
<dbReference type="InterPro" id="IPR020904">
    <property type="entry name" value="Sc_DH/Rdtase_CS"/>
</dbReference>
<organism evidence="3 4">
    <name type="scientific">Phenylobacterium terrae</name>
    <dbReference type="NCBI Taxonomy" id="2665495"/>
    <lineage>
        <taxon>Bacteria</taxon>
        <taxon>Pseudomonadati</taxon>
        <taxon>Pseudomonadota</taxon>
        <taxon>Alphaproteobacteria</taxon>
        <taxon>Caulobacterales</taxon>
        <taxon>Caulobacteraceae</taxon>
        <taxon>Phenylobacterium</taxon>
    </lineage>
</organism>
<dbReference type="PROSITE" id="PS00061">
    <property type="entry name" value="ADH_SHORT"/>
    <property type="match status" value="1"/>
</dbReference>
<dbReference type="PRINTS" id="PR00081">
    <property type="entry name" value="GDHRDH"/>
</dbReference>
<dbReference type="InterPro" id="IPR036291">
    <property type="entry name" value="NAD(P)-bd_dom_sf"/>
</dbReference>
<evidence type="ECO:0000256" key="1">
    <source>
        <dbReference type="ARBA" id="ARBA00006484"/>
    </source>
</evidence>
<reference evidence="4" key="1">
    <citation type="journal article" date="2019" name="Int. J. Syst. Evol. Microbiol.">
        <title>The Global Catalogue of Microorganisms (GCM) 10K type strain sequencing project: providing services to taxonomists for standard genome sequencing and annotation.</title>
        <authorList>
            <consortium name="The Broad Institute Genomics Platform"/>
            <consortium name="The Broad Institute Genome Sequencing Center for Infectious Disease"/>
            <person name="Wu L."/>
            <person name="Ma J."/>
        </authorList>
    </citation>
    <scope>NUCLEOTIDE SEQUENCE [LARGE SCALE GENOMIC DNA]</scope>
    <source>
        <strain evidence="4">DFY28</strain>
    </source>
</reference>
<dbReference type="Gene3D" id="3.40.50.720">
    <property type="entry name" value="NAD(P)-binding Rossmann-like Domain"/>
    <property type="match status" value="1"/>
</dbReference>
<evidence type="ECO:0000313" key="4">
    <source>
        <dbReference type="Proteomes" id="UP001597237"/>
    </source>
</evidence>
<name>A0ABW4N8P5_9CAUL</name>
<dbReference type="PANTHER" id="PTHR42760:SF135">
    <property type="entry name" value="BLL7886 PROTEIN"/>
    <property type="match status" value="1"/>
</dbReference>
<evidence type="ECO:0000313" key="3">
    <source>
        <dbReference type="EMBL" id="MFD1785889.1"/>
    </source>
</evidence>
<gene>
    <name evidence="3" type="ORF">ACFSC0_21025</name>
</gene>
<dbReference type="PANTHER" id="PTHR42760">
    <property type="entry name" value="SHORT-CHAIN DEHYDROGENASES/REDUCTASES FAMILY MEMBER"/>
    <property type="match status" value="1"/>
</dbReference>
<dbReference type="EMBL" id="JBHUEY010000012">
    <property type="protein sequence ID" value="MFD1785889.1"/>
    <property type="molecule type" value="Genomic_DNA"/>
</dbReference>
<dbReference type="RefSeq" id="WP_377283465.1">
    <property type="nucleotide sequence ID" value="NZ_JBHRSI010000009.1"/>
</dbReference>
<dbReference type="Pfam" id="PF00106">
    <property type="entry name" value="adh_short"/>
    <property type="match status" value="1"/>
</dbReference>
<dbReference type="Proteomes" id="UP001597237">
    <property type="component" value="Unassembled WGS sequence"/>
</dbReference>